<dbReference type="PROSITE" id="PS50297">
    <property type="entry name" value="ANK_REP_REGION"/>
    <property type="match status" value="1"/>
</dbReference>
<evidence type="ECO:0000256" key="2">
    <source>
        <dbReference type="ARBA" id="ARBA00023043"/>
    </source>
</evidence>
<evidence type="ECO:0000256" key="3">
    <source>
        <dbReference type="PROSITE-ProRule" id="PRU00023"/>
    </source>
</evidence>
<gene>
    <name evidence="4" type="ORF">BDV23DRAFT_178461</name>
</gene>
<dbReference type="SUPFAM" id="SSF48403">
    <property type="entry name" value="Ankyrin repeat"/>
    <property type="match status" value="1"/>
</dbReference>
<protein>
    <submittedName>
        <fullName evidence="4">Ankyrin repeat-containing domain protein</fullName>
    </submittedName>
</protein>
<name>A0A5N7CNX6_PETAA</name>
<feature type="repeat" description="ANK" evidence="3">
    <location>
        <begin position="97"/>
        <end position="129"/>
    </location>
</feature>
<keyword evidence="1" id="KW-0677">Repeat</keyword>
<dbReference type="InterPro" id="IPR002110">
    <property type="entry name" value="Ankyrin_rpt"/>
</dbReference>
<accession>A0A5N7CNX6</accession>
<dbReference type="PROSITE" id="PS50088">
    <property type="entry name" value="ANK_REPEAT"/>
    <property type="match status" value="1"/>
</dbReference>
<evidence type="ECO:0000313" key="4">
    <source>
        <dbReference type="EMBL" id="KAE8395896.1"/>
    </source>
</evidence>
<dbReference type="Proteomes" id="UP000326877">
    <property type="component" value="Unassembled WGS sequence"/>
</dbReference>
<dbReference type="PANTHER" id="PTHR24198">
    <property type="entry name" value="ANKYRIN REPEAT AND PROTEIN KINASE DOMAIN-CONTAINING PROTEIN"/>
    <property type="match status" value="1"/>
</dbReference>
<dbReference type="PANTHER" id="PTHR24198:SF165">
    <property type="entry name" value="ANKYRIN REPEAT-CONTAINING PROTEIN-RELATED"/>
    <property type="match status" value="1"/>
</dbReference>
<reference evidence="4" key="1">
    <citation type="submission" date="2019-04" db="EMBL/GenBank/DDBJ databases">
        <title>Friends and foes A comparative genomics studyof 23 Aspergillus species from section Flavi.</title>
        <authorList>
            <consortium name="DOE Joint Genome Institute"/>
            <person name="Kjaerbolling I."/>
            <person name="Vesth T."/>
            <person name="Frisvad J.C."/>
            <person name="Nybo J.L."/>
            <person name="Theobald S."/>
            <person name="Kildgaard S."/>
            <person name="Isbrandt T."/>
            <person name="Kuo A."/>
            <person name="Sato A."/>
            <person name="Lyhne E.K."/>
            <person name="Kogle M.E."/>
            <person name="Wiebenga A."/>
            <person name="Kun R.S."/>
            <person name="Lubbers R.J."/>
            <person name="Makela M.R."/>
            <person name="Barry K."/>
            <person name="Chovatia M."/>
            <person name="Clum A."/>
            <person name="Daum C."/>
            <person name="Haridas S."/>
            <person name="He G."/>
            <person name="LaButti K."/>
            <person name="Lipzen A."/>
            <person name="Mondo S."/>
            <person name="Riley R."/>
            <person name="Salamov A."/>
            <person name="Simmons B.A."/>
            <person name="Magnuson J.K."/>
            <person name="Henrissat B."/>
            <person name="Mortensen U.H."/>
            <person name="Larsen T.O."/>
            <person name="Devries R.P."/>
            <person name="Grigoriev I.V."/>
            <person name="Machida M."/>
            <person name="Baker S.E."/>
            <person name="Andersen M.R."/>
        </authorList>
    </citation>
    <scope>NUCLEOTIDE SEQUENCE [LARGE SCALE GENOMIC DNA]</scope>
    <source>
        <strain evidence="4">IBT 14317</strain>
    </source>
</reference>
<dbReference type="AlphaFoldDB" id="A0A5N7CNX6"/>
<organism evidence="4">
    <name type="scientific">Petromyces alliaceus</name>
    <name type="common">Aspergillus alliaceus</name>
    <dbReference type="NCBI Taxonomy" id="209559"/>
    <lineage>
        <taxon>Eukaryota</taxon>
        <taxon>Fungi</taxon>
        <taxon>Dikarya</taxon>
        <taxon>Ascomycota</taxon>
        <taxon>Pezizomycotina</taxon>
        <taxon>Eurotiomycetes</taxon>
        <taxon>Eurotiomycetidae</taxon>
        <taxon>Eurotiales</taxon>
        <taxon>Aspergillaceae</taxon>
        <taxon>Aspergillus</taxon>
        <taxon>Aspergillus subgen. Circumdati</taxon>
    </lineage>
</organism>
<proteinExistence type="predicted"/>
<dbReference type="OrthoDB" id="163438at2759"/>
<dbReference type="EMBL" id="ML735217">
    <property type="protein sequence ID" value="KAE8395896.1"/>
    <property type="molecule type" value="Genomic_DNA"/>
</dbReference>
<sequence length="244" mass="27304">MGRAHSTVSKSYLDYLLLLGEPSTATYDYAFLTYAASNWSLHYTAQDPVFAEQYRTDARKLCKVTTGLFDCSKCLGLKQVVQALLDEGTDIKGQDDEHGTALQVASERGHGKVVQLLLERGADAELRGRHYGNALCNDSLAEYEEIVQMLVDNGANVYAQTGLQGSTLQAASFERHDKIVHILLEKGDATLSLEVFLTRPKDDEVVERLFLQLMRRRGWHNLQRRPRGKCLATRLQEVGFRAPG</sequence>
<dbReference type="InterPro" id="IPR036770">
    <property type="entry name" value="Ankyrin_rpt-contain_sf"/>
</dbReference>
<dbReference type="Gene3D" id="1.25.40.20">
    <property type="entry name" value="Ankyrin repeat-containing domain"/>
    <property type="match status" value="1"/>
</dbReference>
<keyword evidence="2 3" id="KW-0040">ANK repeat</keyword>
<evidence type="ECO:0000256" key="1">
    <source>
        <dbReference type="ARBA" id="ARBA00022737"/>
    </source>
</evidence>
<dbReference type="Pfam" id="PF12796">
    <property type="entry name" value="Ank_2"/>
    <property type="match status" value="1"/>
</dbReference>